<dbReference type="OMA" id="NIACPLD"/>
<dbReference type="VEuPathDB" id="ToxoDB:ETH2_1207100"/>
<sequence>MIMSTNLPQVSSEVDSAADDARCTYTAAAASCDGPQLPPFVHFNDSHLPSAFPRRFLAAHAAFCTKDGEAPQLPDYLLADSSFCARQSSSGGNLAGKAAGNPAQMSQLAENKEDEINGINITHLAARKPLQQRALLRTLEFLKQEGFDFNSIPKPIREYLLADSEKAAAAATTANRNSNAAANSAMNGNSEAAGQAATEASAAGRHGERQQTVCASAAAAAADSFAAAADAAEKHRAGAADTGTAAAAAAAAAPNEAGKRQREKDLDNPLLEAEEDSSSNSAPSPAAAAAASAAPAAAAAAAGKVGSCDPEERKKRRGLNSAAMRHKNLEQTSLESAASNFCLAMAACGVCDSAQCSREHDLAAFMKTRLADLDKNCIFFSRCGMCPYGCCCRFAGCHLDPQGVNMHREGRPVTVADLQNYKELHKNDEINIVTIQAAQTFSKKNKNKSKSGKQTRTEGPQGGPPQAAKEEGGPLRGPQGTNEEVGPPQPPAAKEELPETDKGEGEPPGGPPKGPLGGPPAVLTGGPPGGPPVGPVDIEEDLGGPRERRLRFAQRVRGKAFLAPLTTVGNLPFRRLCTKLGADVTVSEMAVAQSLVEGKPSELSLLR</sequence>
<feature type="region of interest" description="Disordered" evidence="7">
    <location>
        <begin position="180"/>
        <end position="208"/>
    </location>
</feature>
<accession>U6KSC1</accession>
<dbReference type="Proteomes" id="UP000030747">
    <property type="component" value="Unassembled WGS sequence"/>
</dbReference>
<evidence type="ECO:0000256" key="4">
    <source>
        <dbReference type="ARBA" id="ARBA00048342"/>
    </source>
</evidence>
<name>U6KSC1_EIMTE</name>
<evidence type="ECO:0000313" key="8">
    <source>
        <dbReference type="EMBL" id="CDJ40992.1"/>
    </source>
</evidence>
<dbReference type="EC" id="1.3.1.89" evidence="2"/>
<dbReference type="GO" id="GO:0102265">
    <property type="term" value="F:tRNA-dihydrouridine47 synthase activity"/>
    <property type="evidence" value="ECO:0007669"/>
    <property type="project" value="UniProtKB-EC"/>
</dbReference>
<dbReference type="EMBL" id="HG675415">
    <property type="protein sequence ID" value="CDJ40992.1"/>
    <property type="molecule type" value="Genomic_DNA"/>
</dbReference>
<feature type="region of interest" description="Disordered" evidence="7">
    <location>
        <begin position="305"/>
        <end position="324"/>
    </location>
</feature>
<feature type="region of interest" description="Disordered" evidence="7">
    <location>
        <begin position="441"/>
        <end position="541"/>
    </location>
</feature>
<comment type="catalytic activity">
    <reaction evidence="5">
        <text>a 5,6-dihydrouridine in mRNA + NADP(+) = a uridine in mRNA + NADPH + H(+)</text>
        <dbReference type="Rhea" id="RHEA:69855"/>
        <dbReference type="Rhea" id="RHEA-COMP:14658"/>
        <dbReference type="Rhea" id="RHEA-COMP:17789"/>
        <dbReference type="ChEBI" id="CHEBI:15378"/>
        <dbReference type="ChEBI" id="CHEBI:57783"/>
        <dbReference type="ChEBI" id="CHEBI:58349"/>
        <dbReference type="ChEBI" id="CHEBI:65315"/>
        <dbReference type="ChEBI" id="CHEBI:74443"/>
    </reaction>
    <physiologicalReaction direction="right-to-left" evidence="5">
        <dbReference type="Rhea" id="RHEA:69857"/>
    </physiologicalReaction>
</comment>
<comment type="similarity">
    <text evidence="1">Belongs to the Dus family. Dus3 subfamily.</text>
</comment>
<gene>
    <name evidence="8" type="ORF">ETH_00005760</name>
</gene>
<evidence type="ECO:0000256" key="5">
    <source>
        <dbReference type="ARBA" id="ARBA00049447"/>
    </source>
</evidence>
<dbReference type="AlphaFoldDB" id="U6KSC1"/>
<feature type="compositionally biased region" description="Low complexity" evidence="7">
    <location>
        <begin position="180"/>
        <end position="204"/>
    </location>
</feature>
<feature type="compositionally biased region" description="Basic residues" evidence="7">
    <location>
        <begin position="443"/>
        <end position="453"/>
    </location>
</feature>
<protein>
    <recommendedName>
        <fullName evidence="2">tRNA-dihydrouridine(47) synthase [NAD(P)(+)]</fullName>
        <ecNumber evidence="2">1.3.1.89</ecNumber>
    </recommendedName>
</protein>
<comment type="catalytic activity">
    <reaction evidence="4">
        <text>a 5,6-dihydrouridine in mRNA + NAD(+) = a uridine in mRNA + NADH + H(+)</text>
        <dbReference type="Rhea" id="RHEA:69851"/>
        <dbReference type="Rhea" id="RHEA-COMP:14658"/>
        <dbReference type="Rhea" id="RHEA-COMP:17789"/>
        <dbReference type="ChEBI" id="CHEBI:15378"/>
        <dbReference type="ChEBI" id="CHEBI:57540"/>
        <dbReference type="ChEBI" id="CHEBI:57945"/>
        <dbReference type="ChEBI" id="CHEBI:65315"/>
        <dbReference type="ChEBI" id="CHEBI:74443"/>
    </reaction>
    <physiologicalReaction direction="right-to-left" evidence="4">
        <dbReference type="Rhea" id="RHEA:69853"/>
    </physiologicalReaction>
</comment>
<dbReference type="VEuPathDB" id="ToxoDB:ETH_00005760"/>
<dbReference type="GO" id="GO:0003723">
    <property type="term" value="F:RNA binding"/>
    <property type="evidence" value="ECO:0007669"/>
    <property type="project" value="TreeGrafter"/>
</dbReference>
<evidence type="ECO:0000256" key="7">
    <source>
        <dbReference type="SAM" id="MobiDB-lite"/>
    </source>
</evidence>
<evidence type="ECO:0000256" key="6">
    <source>
        <dbReference type="ARBA" id="ARBA00049513"/>
    </source>
</evidence>
<keyword evidence="9" id="KW-1185">Reference proteome</keyword>
<reference evidence="8" key="2">
    <citation type="submission" date="2013-10" db="EMBL/GenBank/DDBJ databases">
        <authorList>
            <person name="Aslett M."/>
        </authorList>
    </citation>
    <scope>NUCLEOTIDE SEQUENCE [LARGE SCALE GENOMIC DNA]</scope>
    <source>
        <strain evidence="8">Houghton</strain>
    </source>
</reference>
<feature type="compositionally biased region" description="Basic and acidic residues" evidence="7">
    <location>
        <begin position="493"/>
        <end position="505"/>
    </location>
</feature>
<evidence type="ECO:0000256" key="2">
    <source>
        <dbReference type="ARBA" id="ARBA00012376"/>
    </source>
</evidence>
<evidence type="ECO:0000313" key="9">
    <source>
        <dbReference type="Proteomes" id="UP000030747"/>
    </source>
</evidence>
<dbReference type="RefSeq" id="XP_013231742.1">
    <property type="nucleotide sequence ID" value="XM_013376288.1"/>
</dbReference>
<dbReference type="GeneID" id="25250360"/>
<dbReference type="SUPFAM" id="SSF51395">
    <property type="entry name" value="FMN-linked oxidoreductases"/>
    <property type="match status" value="1"/>
</dbReference>
<organism evidence="8 9">
    <name type="scientific">Eimeria tenella</name>
    <name type="common">Coccidian parasite</name>
    <dbReference type="NCBI Taxonomy" id="5802"/>
    <lineage>
        <taxon>Eukaryota</taxon>
        <taxon>Sar</taxon>
        <taxon>Alveolata</taxon>
        <taxon>Apicomplexa</taxon>
        <taxon>Conoidasida</taxon>
        <taxon>Coccidia</taxon>
        <taxon>Eucoccidiorida</taxon>
        <taxon>Eimeriorina</taxon>
        <taxon>Eimeriidae</taxon>
        <taxon>Eimeria</taxon>
    </lineage>
</organism>
<dbReference type="Gene3D" id="3.20.20.70">
    <property type="entry name" value="Aldolase class I"/>
    <property type="match status" value="1"/>
</dbReference>
<feature type="compositionally biased region" description="Pro residues" evidence="7">
    <location>
        <begin position="508"/>
        <end position="518"/>
    </location>
</feature>
<dbReference type="PANTHER" id="PTHR45846:SF1">
    <property type="entry name" value="TRNA-DIHYDROURIDINE(47) SYNTHASE [NAD(P)(+)]-LIKE"/>
    <property type="match status" value="1"/>
</dbReference>
<dbReference type="InterPro" id="IPR013785">
    <property type="entry name" value="Aldolase_TIM"/>
</dbReference>
<evidence type="ECO:0000256" key="1">
    <source>
        <dbReference type="ARBA" id="ARBA00005451"/>
    </source>
</evidence>
<proteinExistence type="inferred from homology"/>
<comment type="catalytic activity">
    <reaction evidence="6">
        <text>5,6-dihydrouridine(47) in tRNA + NADP(+) = uridine(47) in tRNA + NADPH + H(+)</text>
        <dbReference type="Rhea" id="RHEA:53360"/>
        <dbReference type="Rhea" id="RHEA-COMP:13539"/>
        <dbReference type="Rhea" id="RHEA-COMP:13540"/>
        <dbReference type="ChEBI" id="CHEBI:15378"/>
        <dbReference type="ChEBI" id="CHEBI:57783"/>
        <dbReference type="ChEBI" id="CHEBI:58349"/>
        <dbReference type="ChEBI" id="CHEBI:65315"/>
        <dbReference type="ChEBI" id="CHEBI:74443"/>
        <dbReference type="EC" id="1.3.1.89"/>
    </reaction>
    <physiologicalReaction direction="right-to-left" evidence="6">
        <dbReference type="Rhea" id="RHEA:53362"/>
    </physiologicalReaction>
</comment>
<evidence type="ECO:0000256" key="3">
    <source>
        <dbReference type="ARBA" id="ARBA00048266"/>
    </source>
</evidence>
<reference evidence="8" key="1">
    <citation type="submission" date="2013-10" db="EMBL/GenBank/DDBJ databases">
        <title>Genomic analysis of the causative agents of coccidiosis in chickens.</title>
        <authorList>
            <person name="Reid A.J."/>
            <person name="Blake D."/>
            <person name="Billington K."/>
            <person name="Browne H."/>
            <person name="Dunn M."/>
            <person name="Hung S."/>
            <person name="Kawahara F."/>
            <person name="Miranda-Saavedra D."/>
            <person name="Mourier T."/>
            <person name="Nagra H."/>
            <person name="Otto T.D."/>
            <person name="Rawlings N."/>
            <person name="Sanchez A."/>
            <person name="Sanders M."/>
            <person name="Subramaniam C."/>
            <person name="Tay Y."/>
            <person name="Dear P."/>
            <person name="Doerig C."/>
            <person name="Gruber A."/>
            <person name="Parkinson J."/>
            <person name="Shirley M."/>
            <person name="Wan K.L."/>
            <person name="Berriman M."/>
            <person name="Tomley F."/>
            <person name="Pain A."/>
        </authorList>
    </citation>
    <scope>NUCLEOTIDE SEQUENCE [LARGE SCALE GENOMIC DNA]</scope>
    <source>
        <strain evidence="8">Houghton</strain>
    </source>
</reference>
<dbReference type="OrthoDB" id="259935at2759"/>
<dbReference type="PANTHER" id="PTHR45846">
    <property type="entry name" value="TRNA-DIHYDROURIDINE(47) SYNTHASE [NAD(P)(+)]-LIKE"/>
    <property type="match status" value="1"/>
</dbReference>
<comment type="catalytic activity">
    <reaction evidence="3">
        <text>5,6-dihydrouridine(47) in tRNA + NAD(+) = uridine(47) in tRNA + NADH + H(+)</text>
        <dbReference type="Rhea" id="RHEA:53364"/>
        <dbReference type="Rhea" id="RHEA-COMP:13539"/>
        <dbReference type="Rhea" id="RHEA-COMP:13540"/>
        <dbReference type="ChEBI" id="CHEBI:15378"/>
        <dbReference type="ChEBI" id="CHEBI:57540"/>
        <dbReference type="ChEBI" id="CHEBI:57945"/>
        <dbReference type="ChEBI" id="CHEBI:65315"/>
        <dbReference type="ChEBI" id="CHEBI:74443"/>
        <dbReference type="EC" id="1.3.1.89"/>
    </reaction>
    <physiologicalReaction direction="right-to-left" evidence="3">
        <dbReference type="Rhea" id="RHEA:53366"/>
    </physiologicalReaction>
</comment>